<protein>
    <submittedName>
        <fullName evidence="6">SAM domain (Sterile alpha motif)</fullName>
    </submittedName>
</protein>
<dbReference type="GO" id="GO:0005524">
    <property type="term" value="F:ATP binding"/>
    <property type="evidence" value="ECO:0007669"/>
    <property type="project" value="UniProtKB-KW"/>
</dbReference>
<evidence type="ECO:0000259" key="4">
    <source>
        <dbReference type="PROSITE" id="PS50105"/>
    </source>
</evidence>
<dbReference type="InterPro" id="IPR001054">
    <property type="entry name" value="A/G_cyclase"/>
</dbReference>
<keyword evidence="1" id="KW-0547">Nucleotide-binding</keyword>
<dbReference type="GO" id="GO:0009190">
    <property type="term" value="P:cyclic nucleotide biosynthetic process"/>
    <property type="evidence" value="ECO:0007669"/>
    <property type="project" value="InterPro"/>
</dbReference>
<dbReference type="SUPFAM" id="SSF48452">
    <property type="entry name" value="TPR-like"/>
    <property type="match status" value="1"/>
</dbReference>
<dbReference type="InterPro" id="IPR001660">
    <property type="entry name" value="SAM"/>
</dbReference>
<dbReference type="Gene3D" id="3.30.70.1230">
    <property type="entry name" value="Nucleotide cyclase"/>
    <property type="match status" value="1"/>
</dbReference>
<dbReference type="InterPro" id="IPR029787">
    <property type="entry name" value="Nucleotide_cyclase"/>
</dbReference>
<dbReference type="SMART" id="SM00454">
    <property type="entry name" value="SAM"/>
    <property type="match status" value="1"/>
</dbReference>
<gene>
    <name evidence="6" type="ORF">SAMN05443248_6891</name>
</gene>
<dbReference type="PANTHER" id="PTHR16305">
    <property type="entry name" value="TESTICULAR SOLUBLE ADENYLYL CYCLASE"/>
    <property type="match status" value="1"/>
</dbReference>
<dbReference type="PROSITE" id="PS50105">
    <property type="entry name" value="SAM_DOMAIN"/>
    <property type="match status" value="1"/>
</dbReference>
<dbReference type="InterPro" id="IPR013761">
    <property type="entry name" value="SAM/pointed_sf"/>
</dbReference>
<dbReference type="SUPFAM" id="SSF47769">
    <property type="entry name" value="SAM/Pointed domain"/>
    <property type="match status" value="1"/>
</dbReference>
<dbReference type="Pfam" id="PF13191">
    <property type="entry name" value="AAA_16"/>
    <property type="match status" value="1"/>
</dbReference>
<dbReference type="CDD" id="cd07302">
    <property type="entry name" value="CHD"/>
    <property type="match status" value="1"/>
</dbReference>
<evidence type="ECO:0000259" key="5">
    <source>
        <dbReference type="PROSITE" id="PS50125"/>
    </source>
</evidence>
<evidence type="ECO:0000313" key="7">
    <source>
        <dbReference type="Proteomes" id="UP000189796"/>
    </source>
</evidence>
<keyword evidence="2" id="KW-0067">ATP-binding</keyword>
<feature type="domain" description="SAM" evidence="4">
    <location>
        <begin position="1"/>
        <end position="52"/>
    </location>
</feature>
<sequence>MNDLRDWLRSNGLEQYADAFEANDIDLDILPELNEQDFEQLGLSLGNRRRLMKAVADRGAGPAPSKPVRPDGPGSGEAERRQVTVLFADMVGSTALSAKVDPELLGGLIRRYQDAVAGAIGRYGGFVAKFMGDGVLAYFGFPRAFEDAAERSVRAAIDVLAEVGGIELPDHTPVQARIGIATGLVVVGEIIGTGTAQEHTIVGETPNLAARLQALAGPDTILVSESTRNLLGGLFELELTGEHELKGFARPVPAWRVRGEASVESRFAAIRAGRNLPQIGRAHEMGLLLERWQLARQGEGQIVTVVGEAGIGKSRSIEALREALGGKPHARINLQCSPHHGDNALYPVSQYLSRAARFAATDTPGARIEKLGALFAQRTASDPAAIPLLAELLSIPLAATVPSSQTPAQRKASTLALIVDEFLRMGESEPVLIVLEDAHWIDATTLEMMMRLTDSIGQARALALVTARPDFAPPWLARPQATLLTLGRLGRQECTQLAAGVAAAHGLSAETVAAIVAKTDGVPLFVEELTRSVMETAGEGSEVPATLKDSLMSRLDRLGEAREVAQIAAVIGRQFSFALLGAVVSGDAGELQATLAKLVAAGIVFPEERGLERSFSFKHALVRDAAYESLLLARRRQWHQCIAHALEQHFADIAASEPNLLAYHFGEAGLPAPACDYRMRAGDQAVNRSAYTEAIAHFSAGLKLAEALPAQDGMRRQLEFLLKLGSASVVAHGLQSSEVEDAYTRAGVIGEKLGDGPRLFQAKWGLWINANLRRKTSLARDRAGELVTLAQRSGDGDLLLEAYHCQWSTAFFRGDVMGGIEGCRNGVELYDMARHRHLGHQFGGHDPGVCAHSQCGNSLQLAGERGKAAQSFAKSLALAELLDHPNTLAHSLHNCGIGHQLGGDRDATFTAAHRSAGLAEKFGLLPWRAGSLVLAAWATAIGSGVADSARRIDAEIGNASALGPLPQYYLGLAAEVLLAAGRPADGLAHLDRAVAGIDEPGIGFYLPEIYRLRGECLLALGRDNKDEARSAFATARDIAKQQGAVIFERRAEASLSELANSAGRG</sequence>
<reference evidence="6 7" key="1">
    <citation type="submission" date="2016-11" db="EMBL/GenBank/DDBJ databases">
        <authorList>
            <person name="Jaros S."/>
            <person name="Januszkiewicz K."/>
            <person name="Wedrychowicz H."/>
        </authorList>
    </citation>
    <scope>NUCLEOTIDE SEQUENCE [LARGE SCALE GENOMIC DNA]</scope>
    <source>
        <strain evidence="6 7">GAS138</strain>
    </source>
</reference>
<dbReference type="GO" id="GO:0005737">
    <property type="term" value="C:cytoplasm"/>
    <property type="evidence" value="ECO:0007669"/>
    <property type="project" value="TreeGrafter"/>
</dbReference>
<dbReference type="PROSITE" id="PS50125">
    <property type="entry name" value="GUANYLATE_CYCLASE_2"/>
    <property type="match status" value="1"/>
</dbReference>
<accession>A0A1M5WZT9</accession>
<dbReference type="InterPro" id="IPR011990">
    <property type="entry name" value="TPR-like_helical_dom_sf"/>
</dbReference>
<evidence type="ECO:0000256" key="3">
    <source>
        <dbReference type="SAM" id="MobiDB-lite"/>
    </source>
</evidence>
<dbReference type="EMBL" id="LT670817">
    <property type="protein sequence ID" value="SHH92694.1"/>
    <property type="molecule type" value="Genomic_DNA"/>
</dbReference>
<dbReference type="RefSeq" id="WP_079605199.1">
    <property type="nucleotide sequence ID" value="NZ_LT670817.1"/>
</dbReference>
<dbReference type="SUPFAM" id="SSF52540">
    <property type="entry name" value="P-loop containing nucleoside triphosphate hydrolases"/>
    <property type="match status" value="1"/>
</dbReference>
<dbReference type="CDD" id="cd09487">
    <property type="entry name" value="SAM_superfamily"/>
    <property type="match status" value="1"/>
</dbReference>
<evidence type="ECO:0000256" key="2">
    <source>
        <dbReference type="ARBA" id="ARBA00022840"/>
    </source>
</evidence>
<proteinExistence type="predicted"/>
<name>A0A1M5WZT9_9BRAD</name>
<dbReference type="GO" id="GO:0035556">
    <property type="term" value="P:intracellular signal transduction"/>
    <property type="evidence" value="ECO:0007669"/>
    <property type="project" value="InterPro"/>
</dbReference>
<dbReference type="OrthoDB" id="9785312at2"/>
<evidence type="ECO:0000313" key="6">
    <source>
        <dbReference type="EMBL" id="SHH92694.1"/>
    </source>
</evidence>
<dbReference type="SUPFAM" id="SSF55073">
    <property type="entry name" value="Nucleotide cyclase"/>
    <property type="match status" value="1"/>
</dbReference>
<organism evidence="6 7">
    <name type="scientific">Bradyrhizobium erythrophlei</name>
    <dbReference type="NCBI Taxonomy" id="1437360"/>
    <lineage>
        <taxon>Bacteria</taxon>
        <taxon>Pseudomonadati</taxon>
        <taxon>Pseudomonadota</taxon>
        <taxon>Alphaproteobacteria</taxon>
        <taxon>Hyphomicrobiales</taxon>
        <taxon>Nitrobacteraceae</taxon>
        <taxon>Bradyrhizobium</taxon>
    </lineage>
</organism>
<dbReference type="Pfam" id="PF00536">
    <property type="entry name" value="SAM_1"/>
    <property type="match status" value="1"/>
</dbReference>
<dbReference type="SMART" id="SM00044">
    <property type="entry name" value="CYCc"/>
    <property type="match status" value="1"/>
</dbReference>
<evidence type="ECO:0000256" key="1">
    <source>
        <dbReference type="ARBA" id="ARBA00022741"/>
    </source>
</evidence>
<dbReference type="Gene3D" id="1.10.150.50">
    <property type="entry name" value="Transcription Factor, Ets-1"/>
    <property type="match status" value="1"/>
</dbReference>
<feature type="domain" description="Guanylate cyclase" evidence="5">
    <location>
        <begin position="84"/>
        <end position="213"/>
    </location>
</feature>
<dbReference type="Proteomes" id="UP000189796">
    <property type="component" value="Chromosome I"/>
</dbReference>
<dbReference type="PANTHER" id="PTHR16305:SF28">
    <property type="entry name" value="GUANYLATE CYCLASE DOMAIN-CONTAINING PROTEIN"/>
    <property type="match status" value="1"/>
</dbReference>
<dbReference type="InterPro" id="IPR027417">
    <property type="entry name" value="P-loop_NTPase"/>
</dbReference>
<dbReference type="AlphaFoldDB" id="A0A1M5WZT9"/>
<dbReference type="Gene3D" id="1.25.40.10">
    <property type="entry name" value="Tetratricopeptide repeat domain"/>
    <property type="match status" value="1"/>
</dbReference>
<dbReference type="Pfam" id="PF00211">
    <property type="entry name" value="Guanylate_cyc"/>
    <property type="match status" value="1"/>
</dbReference>
<dbReference type="InterPro" id="IPR041664">
    <property type="entry name" value="AAA_16"/>
</dbReference>
<feature type="region of interest" description="Disordered" evidence="3">
    <location>
        <begin position="56"/>
        <end position="77"/>
    </location>
</feature>
<dbReference type="GO" id="GO:0004016">
    <property type="term" value="F:adenylate cyclase activity"/>
    <property type="evidence" value="ECO:0007669"/>
    <property type="project" value="TreeGrafter"/>
</dbReference>